<dbReference type="InterPro" id="IPR017850">
    <property type="entry name" value="Alkaline_phosphatase_core_sf"/>
</dbReference>
<dbReference type="PANTHER" id="PTHR10151">
    <property type="entry name" value="ECTONUCLEOTIDE PYROPHOSPHATASE/PHOSPHODIESTERASE"/>
    <property type="match status" value="1"/>
</dbReference>
<dbReference type="InterPro" id="IPR002591">
    <property type="entry name" value="Phosphodiest/P_Trfase"/>
</dbReference>
<accession>A0A0S7Y2Z2</accession>
<evidence type="ECO:0008006" key="3">
    <source>
        <dbReference type="Google" id="ProtNLM"/>
    </source>
</evidence>
<proteinExistence type="predicted"/>
<gene>
    <name evidence="1" type="ORF">AMJ44_04550</name>
</gene>
<dbReference type="PANTHER" id="PTHR10151:SF120">
    <property type="entry name" value="BIS(5'-ADENOSYL)-TRIPHOSPHATASE"/>
    <property type="match status" value="1"/>
</dbReference>
<organism evidence="1 2">
    <name type="scientific">candidate division WOR-1 bacterium DG_54_3</name>
    <dbReference type="NCBI Taxonomy" id="1703775"/>
    <lineage>
        <taxon>Bacteria</taxon>
        <taxon>Bacillati</taxon>
        <taxon>Saganbacteria</taxon>
    </lineage>
</organism>
<dbReference type="GO" id="GO:0016787">
    <property type="term" value="F:hydrolase activity"/>
    <property type="evidence" value="ECO:0007669"/>
    <property type="project" value="UniProtKB-ARBA"/>
</dbReference>
<sequence length="431" mass="49305">MALFKKRKKTKVCVIGLDGVPYSLLMDLAQKGIMPATSEVIESGCLHRMKASLPEISAVSWTNFMTGTNPGTHGIFGFTDLKKNSYDLCFPNFLDLKTETFWDKLGEAEKKCIIINQPSTYPVRKINGTLISGFVALELAKAVHPLFLKASLEKMGYLLDIDTVKSGNNPETLWQELDKTLSGREKALDLLWQEDWDYFEFVITGTDRLHHFLWSAYEDENHVYHQNFLDYYYQVDRLIEKIITSFLELTGDREGLYLLSDHGFTGIEQEVYLNAWLEKEGYLGFNTSSPESLAEIISSSRAFALDPNRIYLNLKDKFPQGCVEPSEKKLLKKEIAQKLESLEYQGKKVVKCIFDVEEIYSGPYLPQGPDLIVLSEHGFDMKGSVKKKEVFDRSKFQGMHTWDDAFFWAKKEYGPDLSISDLSKIIMGNFK</sequence>
<dbReference type="Pfam" id="PF01663">
    <property type="entry name" value="Phosphodiest"/>
    <property type="match status" value="1"/>
</dbReference>
<comment type="caution">
    <text evidence="1">The sequence shown here is derived from an EMBL/GenBank/DDBJ whole genome shotgun (WGS) entry which is preliminary data.</text>
</comment>
<reference evidence="1 2" key="1">
    <citation type="journal article" date="2015" name="Microbiome">
        <title>Genomic resolution of linkages in carbon, nitrogen, and sulfur cycling among widespread estuary sediment bacteria.</title>
        <authorList>
            <person name="Baker B.J."/>
            <person name="Lazar C.S."/>
            <person name="Teske A.P."/>
            <person name="Dick G.J."/>
        </authorList>
    </citation>
    <scope>NUCLEOTIDE SEQUENCE [LARGE SCALE GENOMIC DNA]</scope>
    <source>
        <strain evidence="1">DG_54_3</strain>
    </source>
</reference>
<name>A0A0S7Y2Z2_UNCSA</name>
<dbReference type="EMBL" id="LIZX01000031">
    <property type="protein sequence ID" value="KPJ69133.1"/>
    <property type="molecule type" value="Genomic_DNA"/>
</dbReference>
<dbReference type="AlphaFoldDB" id="A0A0S7Y2Z2"/>
<evidence type="ECO:0000313" key="2">
    <source>
        <dbReference type="Proteomes" id="UP000051861"/>
    </source>
</evidence>
<dbReference type="SUPFAM" id="SSF53649">
    <property type="entry name" value="Alkaline phosphatase-like"/>
    <property type="match status" value="1"/>
</dbReference>
<dbReference type="Proteomes" id="UP000051861">
    <property type="component" value="Unassembled WGS sequence"/>
</dbReference>
<evidence type="ECO:0000313" key="1">
    <source>
        <dbReference type="EMBL" id="KPJ69133.1"/>
    </source>
</evidence>
<protein>
    <recommendedName>
        <fullName evidence="3">Phosphodiesterase</fullName>
    </recommendedName>
</protein>
<dbReference type="Gene3D" id="3.40.720.10">
    <property type="entry name" value="Alkaline Phosphatase, subunit A"/>
    <property type="match status" value="1"/>
</dbReference>